<sequence length="561" mass="62526">MAAKNITVEEAALRLGLSVATVKRHLSQGRIAGQKIGGRWLVHADKLPTVTGVPTAASPAHSVDVTKALAQVMRTDRRELWIPDILHWEDFRAHPDEVLRAAQQTCVDGSVDPVEVVEVPKGDLLTRAGTLMSLPDRVAYHALCESFAADVEEALDDCVFSSRLDPRKGADFFKPGIQQWNAFQGAVAGASLFSTWIVETDLVSYFETISHEVLFRDLDAIGVDRKTTATIRRMLREWRRSSGHGLPIGCDASRLLGNFYLTRVDETMKREGYSYFRYMDDIRIVADSEIEALGALRRFEVLCRERALIVSGAKTKVEQISTRGAGTPDPIAMADYFFREGLSQTRVVLRKLFRDALVEKQIKVKHAKFALLRLGTLVDRGVLRRLIDRLDRLSVASPESAFYLRSFISEKKVQVALSKFLAGPSEPGMENYQRAWLLAAMLEVLSTPPAEWIDYARGVAWDANNPAYLRGLAMNLLALGQEASDLDKLVDLVSNNWDPALVRQGAAALRRVNRLEKREKDAILRRHPTLRSTVEYLGPRGSLPSLVQEGLWGAVRGVPNS</sequence>
<dbReference type="GO" id="GO:0003964">
    <property type="term" value="F:RNA-directed DNA polymerase activity"/>
    <property type="evidence" value="ECO:0007669"/>
    <property type="project" value="UniProtKB-KW"/>
</dbReference>
<keyword evidence="3" id="KW-1185">Reference proteome</keyword>
<dbReference type="PROSITE" id="PS50878">
    <property type="entry name" value="RT_POL"/>
    <property type="match status" value="1"/>
</dbReference>
<evidence type="ECO:0000259" key="1">
    <source>
        <dbReference type="PROSITE" id="PS50878"/>
    </source>
</evidence>
<dbReference type="InterPro" id="IPR043502">
    <property type="entry name" value="DNA/RNA_pol_sf"/>
</dbReference>
<dbReference type="EMBL" id="JBHMDG010000001">
    <property type="protein sequence ID" value="MFB9311654.1"/>
    <property type="molecule type" value="Genomic_DNA"/>
</dbReference>
<protein>
    <submittedName>
        <fullName evidence="2">Reverse transcriptase domain-containing protein</fullName>
    </submittedName>
</protein>
<gene>
    <name evidence="2" type="ORF">ACFFRI_01245</name>
</gene>
<accession>A0ABV5K4I4</accession>
<organism evidence="2 3">
    <name type="scientific">Nocardioides plantarum</name>
    <dbReference type="NCBI Taxonomy" id="29299"/>
    <lineage>
        <taxon>Bacteria</taxon>
        <taxon>Bacillati</taxon>
        <taxon>Actinomycetota</taxon>
        <taxon>Actinomycetes</taxon>
        <taxon>Propionibacteriales</taxon>
        <taxon>Nocardioidaceae</taxon>
        <taxon>Nocardioides</taxon>
    </lineage>
</organism>
<dbReference type="PANTHER" id="PTHR34047">
    <property type="entry name" value="NUCLEAR INTRON MATURASE 1, MITOCHONDRIAL-RELATED"/>
    <property type="match status" value="1"/>
</dbReference>
<dbReference type="InterPro" id="IPR041657">
    <property type="entry name" value="HTH_17"/>
</dbReference>
<dbReference type="PANTHER" id="PTHR34047:SF8">
    <property type="entry name" value="PROTEIN YKFC"/>
    <property type="match status" value="1"/>
</dbReference>
<evidence type="ECO:0000313" key="2">
    <source>
        <dbReference type="EMBL" id="MFB9311654.1"/>
    </source>
</evidence>
<proteinExistence type="predicted"/>
<dbReference type="SUPFAM" id="SSF56672">
    <property type="entry name" value="DNA/RNA polymerases"/>
    <property type="match status" value="1"/>
</dbReference>
<dbReference type="InterPro" id="IPR000477">
    <property type="entry name" value="RT_dom"/>
</dbReference>
<keyword evidence="2" id="KW-0808">Transferase</keyword>
<name>A0ABV5K4I4_9ACTN</name>
<dbReference type="Pfam" id="PF12728">
    <property type="entry name" value="HTH_17"/>
    <property type="match status" value="1"/>
</dbReference>
<dbReference type="Pfam" id="PF00078">
    <property type="entry name" value="RVT_1"/>
    <property type="match status" value="1"/>
</dbReference>
<keyword evidence="2" id="KW-0695">RNA-directed DNA polymerase</keyword>
<dbReference type="NCBIfam" id="TIGR01764">
    <property type="entry name" value="excise"/>
    <property type="match status" value="1"/>
</dbReference>
<reference evidence="2 3" key="1">
    <citation type="submission" date="2024-09" db="EMBL/GenBank/DDBJ databases">
        <authorList>
            <person name="Sun Q."/>
            <person name="Mori K."/>
        </authorList>
    </citation>
    <scope>NUCLEOTIDE SEQUENCE [LARGE SCALE GENOMIC DNA]</scope>
    <source>
        <strain evidence="2 3">JCM 9626</strain>
    </source>
</reference>
<dbReference type="InterPro" id="IPR010093">
    <property type="entry name" value="SinI_DNA-bd"/>
</dbReference>
<dbReference type="InterPro" id="IPR051083">
    <property type="entry name" value="GrpII_Intron_Splice-Mob/Def"/>
</dbReference>
<dbReference type="CDD" id="cd01646">
    <property type="entry name" value="RT_Bac_retron_I"/>
    <property type="match status" value="1"/>
</dbReference>
<evidence type="ECO:0000313" key="3">
    <source>
        <dbReference type="Proteomes" id="UP001589750"/>
    </source>
</evidence>
<dbReference type="RefSeq" id="WP_140008478.1">
    <property type="nucleotide sequence ID" value="NZ_JBHMDG010000001.1"/>
</dbReference>
<comment type="caution">
    <text evidence="2">The sequence shown here is derived from an EMBL/GenBank/DDBJ whole genome shotgun (WGS) entry which is preliminary data.</text>
</comment>
<feature type="domain" description="Reverse transcriptase" evidence="1">
    <location>
        <begin position="100"/>
        <end position="344"/>
    </location>
</feature>
<keyword evidence="2" id="KW-0548">Nucleotidyltransferase</keyword>
<dbReference type="Proteomes" id="UP001589750">
    <property type="component" value="Unassembled WGS sequence"/>
</dbReference>